<keyword evidence="4" id="KW-1003">Cell membrane</keyword>
<accession>A0A0S3PTE9</accession>
<dbReference type="Pfam" id="PF00005">
    <property type="entry name" value="ABC_tran"/>
    <property type="match status" value="1"/>
</dbReference>
<dbReference type="PROSITE" id="PS50893">
    <property type="entry name" value="ABC_TRANSPORTER_2"/>
    <property type="match status" value="1"/>
</dbReference>
<keyword evidence="7" id="KW-1278">Translocase</keyword>
<dbReference type="InterPro" id="IPR003439">
    <property type="entry name" value="ABC_transporter-like_ATP-bd"/>
</dbReference>
<dbReference type="KEGG" id="vgo:GJW-30_1_01631"/>
<evidence type="ECO:0000256" key="3">
    <source>
        <dbReference type="ARBA" id="ARBA00022448"/>
    </source>
</evidence>
<dbReference type="InterPro" id="IPR017871">
    <property type="entry name" value="ABC_transporter-like_CS"/>
</dbReference>
<keyword evidence="12" id="KW-1185">Reference proteome</keyword>
<dbReference type="GO" id="GO:0016887">
    <property type="term" value="F:ATP hydrolysis activity"/>
    <property type="evidence" value="ECO:0007669"/>
    <property type="project" value="InterPro"/>
</dbReference>
<evidence type="ECO:0000259" key="10">
    <source>
        <dbReference type="PROSITE" id="PS50893"/>
    </source>
</evidence>
<dbReference type="InterPro" id="IPR003593">
    <property type="entry name" value="AAA+_ATPase"/>
</dbReference>
<dbReference type="AlphaFoldDB" id="A0A0S3PTE9"/>
<evidence type="ECO:0000256" key="1">
    <source>
        <dbReference type="ARBA" id="ARBA00004417"/>
    </source>
</evidence>
<dbReference type="SMART" id="SM00382">
    <property type="entry name" value="AAA"/>
    <property type="match status" value="1"/>
</dbReference>
<dbReference type="Proteomes" id="UP000236884">
    <property type="component" value="Chromosome"/>
</dbReference>
<dbReference type="Pfam" id="PF08402">
    <property type="entry name" value="TOBE_2"/>
    <property type="match status" value="1"/>
</dbReference>
<keyword evidence="3" id="KW-0813">Transport</keyword>
<dbReference type="GO" id="GO:0008643">
    <property type="term" value="P:carbohydrate transport"/>
    <property type="evidence" value="ECO:0007669"/>
    <property type="project" value="InterPro"/>
</dbReference>
<evidence type="ECO:0000256" key="2">
    <source>
        <dbReference type="ARBA" id="ARBA00005417"/>
    </source>
</evidence>
<dbReference type="CDD" id="cd03301">
    <property type="entry name" value="ABC_MalK_N"/>
    <property type="match status" value="1"/>
</dbReference>
<reference evidence="11 12" key="1">
    <citation type="submission" date="2015-08" db="EMBL/GenBank/DDBJ databases">
        <title>Investigation of the bacterial diversity of lava forest soil.</title>
        <authorList>
            <person name="Lee J.S."/>
        </authorList>
    </citation>
    <scope>NUCLEOTIDE SEQUENCE [LARGE SCALE GENOMIC DNA]</scope>
    <source>
        <strain evidence="11 12">GJW-30</strain>
    </source>
</reference>
<dbReference type="PANTHER" id="PTHR43875">
    <property type="entry name" value="MALTODEXTRIN IMPORT ATP-BINDING PROTEIN MSMX"/>
    <property type="match status" value="1"/>
</dbReference>
<evidence type="ECO:0000313" key="11">
    <source>
        <dbReference type="EMBL" id="BAT59102.1"/>
    </source>
</evidence>
<dbReference type="EC" id="3.6.3.-" evidence="11"/>
<evidence type="ECO:0000256" key="5">
    <source>
        <dbReference type="ARBA" id="ARBA00022741"/>
    </source>
</evidence>
<dbReference type="EMBL" id="AP014946">
    <property type="protein sequence ID" value="BAT59102.1"/>
    <property type="molecule type" value="Genomic_DNA"/>
</dbReference>
<keyword evidence="6 11" id="KW-0067">ATP-binding</keyword>
<dbReference type="InterPro" id="IPR012340">
    <property type="entry name" value="NA-bd_OB-fold"/>
</dbReference>
<evidence type="ECO:0000256" key="9">
    <source>
        <dbReference type="ARBA" id="ARBA00024722"/>
    </source>
</evidence>
<feature type="domain" description="ABC transporter" evidence="10">
    <location>
        <begin position="4"/>
        <end position="252"/>
    </location>
</feature>
<proteinExistence type="inferred from homology"/>
<organism evidence="11 12">
    <name type="scientific">Variibacter gotjawalensis</name>
    <dbReference type="NCBI Taxonomy" id="1333996"/>
    <lineage>
        <taxon>Bacteria</taxon>
        <taxon>Pseudomonadati</taxon>
        <taxon>Pseudomonadota</taxon>
        <taxon>Alphaproteobacteria</taxon>
        <taxon>Hyphomicrobiales</taxon>
        <taxon>Nitrobacteraceae</taxon>
        <taxon>Variibacter</taxon>
    </lineage>
</organism>
<evidence type="ECO:0000256" key="6">
    <source>
        <dbReference type="ARBA" id="ARBA00022840"/>
    </source>
</evidence>
<comment type="similarity">
    <text evidence="2">Belongs to the ABC transporter superfamily.</text>
</comment>
<evidence type="ECO:0000256" key="7">
    <source>
        <dbReference type="ARBA" id="ARBA00022967"/>
    </source>
</evidence>
<dbReference type="OrthoDB" id="9767663at2"/>
<comment type="function">
    <text evidence="9">Involved in beta-(1--&gt;2)glucan export. Transmembrane domains (TMD) form a pore in the inner membrane and the ATP-binding domain (NBD) is responsible for energy generation.</text>
</comment>
<dbReference type="SUPFAM" id="SSF52540">
    <property type="entry name" value="P-loop containing nucleoside triphosphate hydrolases"/>
    <property type="match status" value="1"/>
</dbReference>
<sequence length="388" mass="41775">MAGITAHEVTKSFGDTPVLDRVSVDIRDGEFLTLVGPSGCGKTTLLRIIAGLESQDSGDVAIGGVNVDTLRPKDRDVAMVFQSYALYPYMTVAQNVALPLTMRRMSFAQRLPLVGRFVPGSRQARAGIDADVAAVSEALGIKHLGGRRPAQLSGGQRQRVALARAMVRNPKAFLMDEPLSNLDAKLRVQARAEIAELHRKLGTTFVYVTHDQVEAMTMSDRVAVMLGGKLLQIGPPQQIYDSPATLEVARFVGTPEINLLPARVRDDNSLEIFGHRWFGFAEGAAAGEATIGIRPESWSIGGGHRALSLTGVVQHREMLGSETLVHVRVAEAAKPIIARVDPRTGAGFVIGASVTLSVESEHILIFDRDGKRLAVPVRTPHLSEVCNG</sequence>
<dbReference type="FunFam" id="3.40.50.300:FF:000042">
    <property type="entry name" value="Maltose/maltodextrin ABC transporter, ATP-binding protein"/>
    <property type="match status" value="1"/>
</dbReference>
<keyword evidence="8" id="KW-0472">Membrane</keyword>
<dbReference type="PROSITE" id="PS00211">
    <property type="entry name" value="ABC_TRANSPORTER_1"/>
    <property type="match status" value="1"/>
</dbReference>
<dbReference type="InterPro" id="IPR047641">
    <property type="entry name" value="ABC_transpr_MalK/UgpC-like"/>
</dbReference>
<name>A0A0S3PTE9_9BRAD</name>
<dbReference type="GO" id="GO:0055052">
    <property type="term" value="C:ATP-binding cassette (ABC) transporter complex, substrate-binding subunit-containing"/>
    <property type="evidence" value="ECO:0007669"/>
    <property type="project" value="TreeGrafter"/>
</dbReference>
<dbReference type="GO" id="GO:0005524">
    <property type="term" value="F:ATP binding"/>
    <property type="evidence" value="ECO:0007669"/>
    <property type="project" value="UniProtKB-KW"/>
</dbReference>
<dbReference type="Gene3D" id="2.40.50.140">
    <property type="entry name" value="Nucleic acid-binding proteins"/>
    <property type="match status" value="1"/>
</dbReference>
<evidence type="ECO:0000256" key="4">
    <source>
        <dbReference type="ARBA" id="ARBA00022475"/>
    </source>
</evidence>
<dbReference type="InterPro" id="IPR015855">
    <property type="entry name" value="ABC_transpr_MalK-like"/>
</dbReference>
<evidence type="ECO:0000313" key="12">
    <source>
        <dbReference type="Proteomes" id="UP000236884"/>
    </source>
</evidence>
<dbReference type="InterPro" id="IPR008995">
    <property type="entry name" value="Mo/tungstate-bd_C_term_dom"/>
</dbReference>
<dbReference type="RefSeq" id="WP_096354023.1">
    <property type="nucleotide sequence ID" value="NZ_AP014946.1"/>
</dbReference>
<keyword evidence="11" id="KW-0378">Hydrolase</keyword>
<dbReference type="Gene3D" id="2.40.50.100">
    <property type="match status" value="1"/>
</dbReference>
<dbReference type="InterPro" id="IPR013611">
    <property type="entry name" value="Transp-assoc_OB_typ2"/>
</dbReference>
<dbReference type="GO" id="GO:0140359">
    <property type="term" value="F:ABC-type transporter activity"/>
    <property type="evidence" value="ECO:0007669"/>
    <property type="project" value="InterPro"/>
</dbReference>
<dbReference type="SUPFAM" id="SSF50331">
    <property type="entry name" value="MOP-like"/>
    <property type="match status" value="1"/>
</dbReference>
<keyword evidence="5" id="KW-0547">Nucleotide-binding</keyword>
<dbReference type="Gene3D" id="3.40.50.300">
    <property type="entry name" value="P-loop containing nucleotide triphosphate hydrolases"/>
    <property type="match status" value="1"/>
</dbReference>
<gene>
    <name evidence="11" type="primary">sugC_1</name>
    <name evidence="11" type="ORF">GJW-30_1_01631</name>
</gene>
<protein>
    <submittedName>
        <fullName evidence="11">Trehalose import ATP-binding protein SugC</fullName>
        <ecNumber evidence="11">3.6.3.-</ecNumber>
    </submittedName>
</protein>
<dbReference type="InterPro" id="IPR027417">
    <property type="entry name" value="P-loop_NTPase"/>
</dbReference>
<evidence type="ECO:0000256" key="8">
    <source>
        <dbReference type="ARBA" id="ARBA00023136"/>
    </source>
</evidence>
<dbReference type="PANTHER" id="PTHR43875:SF15">
    <property type="entry name" value="TREHALOSE IMPORT ATP-BINDING PROTEIN SUGC"/>
    <property type="match status" value="1"/>
</dbReference>
<comment type="subcellular location">
    <subcellularLocation>
        <location evidence="1">Cell inner membrane</location>
        <topology evidence="1">Peripheral membrane protein</topology>
    </subcellularLocation>
</comment>